<dbReference type="AlphaFoldDB" id="A0A2T2X8U7"/>
<gene>
    <name evidence="1" type="ORF">C7B43_04270</name>
</gene>
<comment type="caution">
    <text evidence="1">The sequence shown here is derived from an EMBL/GenBank/DDBJ whole genome shotgun (WGS) entry which is preliminary data.</text>
</comment>
<proteinExistence type="predicted"/>
<evidence type="ECO:0000313" key="2">
    <source>
        <dbReference type="Proteomes" id="UP000242699"/>
    </source>
</evidence>
<dbReference type="EMBL" id="PXYT01000006">
    <property type="protein sequence ID" value="PSR30877.1"/>
    <property type="molecule type" value="Genomic_DNA"/>
</dbReference>
<evidence type="ECO:0000313" key="1">
    <source>
        <dbReference type="EMBL" id="PSR30877.1"/>
    </source>
</evidence>
<name>A0A2T2X8U7_9FIRM</name>
<dbReference type="Proteomes" id="UP000242699">
    <property type="component" value="Unassembled WGS sequence"/>
</dbReference>
<accession>A0A2T2X8U7</accession>
<protein>
    <submittedName>
        <fullName evidence="1">Uncharacterized protein</fullName>
    </submittedName>
</protein>
<reference evidence="1 2" key="1">
    <citation type="journal article" date="2014" name="BMC Genomics">
        <title>Comparison of environmental and isolate Sulfobacillus genomes reveals diverse carbon, sulfur, nitrogen, and hydrogen metabolisms.</title>
        <authorList>
            <person name="Justice N.B."/>
            <person name="Norman A."/>
            <person name="Brown C.T."/>
            <person name="Singh A."/>
            <person name="Thomas B.C."/>
            <person name="Banfield J.F."/>
        </authorList>
    </citation>
    <scope>NUCLEOTIDE SEQUENCE [LARGE SCALE GENOMIC DNA]</scope>
    <source>
        <strain evidence="1">AMDSBA1</strain>
    </source>
</reference>
<sequence length="190" mass="21561">MRHRWLIGSFSLALLIPGGILGYHRFQTNSKPLMQISGRVLDTVLNFNAHTAPRQLTVLNRYVVSGSQADFFARWLAGQLTSQSQGSKTRLAATTIHIANESVFSQTATRAVIDYRLSVTHVFRPLSRVTTTEVVTLWLTRQKSPENFRERWKVYAIRFNFDPIDFPGLPPSESYDVWHLKPAPSLPHGV</sequence>
<organism evidence="1 2">
    <name type="scientific">Sulfobacillus benefaciens</name>
    <dbReference type="NCBI Taxonomy" id="453960"/>
    <lineage>
        <taxon>Bacteria</taxon>
        <taxon>Bacillati</taxon>
        <taxon>Bacillota</taxon>
        <taxon>Clostridia</taxon>
        <taxon>Eubacteriales</taxon>
        <taxon>Clostridiales Family XVII. Incertae Sedis</taxon>
        <taxon>Sulfobacillus</taxon>
    </lineage>
</organism>